<reference evidence="2" key="1">
    <citation type="journal article" date="2023" name="Mol. Phylogenet. Evol.">
        <title>Genome-scale phylogeny and comparative genomics of the fungal order Sordariales.</title>
        <authorList>
            <person name="Hensen N."/>
            <person name="Bonometti L."/>
            <person name="Westerberg I."/>
            <person name="Brannstrom I.O."/>
            <person name="Guillou S."/>
            <person name="Cros-Aarteil S."/>
            <person name="Calhoun S."/>
            <person name="Haridas S."/>
            <person name="Kuo A."/>
            <person name="Mondo S."/>
            <person name="Pangilinan J."/>
            <person name="Riley R."/>
            <person name="LaButti K."/>
            <person name="Andreopoulos B."/>
            <person name="Lipzen A."/>
            <person name="Chen C."/>
            <person name="Yan M."/>
            <person name="Daum C."/>
            <person name="Ng V."/>
            <person name="Clum A."/>
            <person name="Steindorff A."/>
            <person name="Ohm R.A."/>
            <person name="Martin F."/>
            <person name="Silar P."/>
            <person name="Natvig D.O."/>
            <person name="Lalanne C."/>
            <person name="Gautier V."/>
            <person name="Ament-Velasquez S.L."/>
            <person name="Kruys A."/>
            <person name="Hutchinson M.I."/>
            <person name="Powell A.J."/>
            <person name="Barry K."/>
            <person name="Miller A.N."/>
            <person name="Grigoriev I.V."/>
            <person name="Debuchy R."/>
            <person name="Gladieux P."/>
            <person name="Hiltunen Thoren M."/>
            <person name="Johannesson H."/>
        </authorList>
    </citation>
    <scope>NUCLEOTIDE SEQUENCE</scope>
    <source>
        <strain evidence="2">CBS 560.94</strain>
    </source>
</reference>
<evidence type="ECO:0000313" key="2">
    <source>
        <dbReference type="EMBL" id="KAK3351800.1"/>
    </source>
</evidence>
<feature type="compositionally biased region" description="Basic and acidic residues" evidence="1">
    <location>
        <begin position="109"/>
        <end position="120"/>
    </location>
</feature>
<name>A0AAE0JL96_9PEZI</name>
<dbReference type="Proteomes" id="UP001278500">
    <property type="component" value="Unassembled WGS sequence"/>
</dbReference>
<evidence type="ECO:0000313" key="3">
    <source>
        <dbReference type="Proteomes" id="UP001278500"/>
    </source>
</evidence>
<dbReference type="GeneID" id="87868112"/>
<accession>A0AAE0JL96</accession>
<sequence>MSTSTEERQATINLPFPNLRRPQGPITPPVTPSPPAATTTNEPLSPASETSTIRLPNRHRDVHPKRAIRHPSRPSRPSLRLRFKCGDDNKLTCDRLDINGDPLPKLRKHWEQEQEREREAAATAAAQDSLVPSPAVVVPTTPTRRFSTRVRDRRLRPMSPPPLRATTPANPNIININNNIIIPININNIIIPININNIIIPININIPSCTNNITNNNSNVEILGVVFVSGPLGSSALRGILDLMLPM</sequence>
<evidence type="ECO:0000256" key="1">
    <source>
        <dbReference type="SAM" id="MobiDB-lite"/>
    </source>
</evidence>
<comment type="caution">
    <text evidence="2">The sequence shown here is derived from an EMBL/GenBank/DDBJ whole genome shotgun (WGS) entry which is preliminary data.</text>
</comment>
<protein>
    <submittedName>
        <fullName evidence="2">Uncharacterized protein</fullName>
    </submittedName>
</protein>
<dbReference type="RefSeq" id="XP_062685095.1">
    <property type="nucleotide sequence ID" value="XM_062830958.1"/>
</dbReference>
<feature type="compositionally biased region" description="Basic residues" evidence="1">
    <location>
        <begin position="56"/>
        <end position="81"/>
    </location>
</feature>
<feature type="region of interest" description="Disordered" evidence="1">
    <location>
        <begin position="109"/>
        <end position="128"/>
    </location>
</feature>
<reference evidence="2" key="2">
    <citation type="submission" date="2023-06" db="EMBL/GenBank/DDBJ databases">
        <authorList>
            <consortium name="Lawrence Berkeley National Laboratory"/>
            <person name="Haridas S."/>
            <person name="Hensen N."/>
            <person name="Bonometti L."/>
            <person name="Westerberg I."/>
            <person name="Brannstrom I.O."/>
            <person name="Guillou S."/>
            <person name="Cros-Aarteil S."/>
            <person name="Calhoun S."/>
            <person name="Kuo A."/>
            <person name="Mondo S."/>
            <person name="Pangilinan J."/>
            <person name="Riley R."/>
            <person name="Labutti K."/>
            <person name="Andreopoulos B."/>
            <person name="Lipzen A."/>
            <person name="Chen C."/>
            <person name="Yanf M."/>
            <person name="Daum C."/>
            <person name="Ng V."/>
            <person name="Clum A."/>
            <person name="Steindorff A."/>
            <person name="Ohm R."/>
            <person name="Martin F."/>
            <person name="Silar P."/>
            <person name="Natvig D."/>
            <person name="Lalanne C."/>
            <person name="Gautier V."/>
            <person name="Ament-Velasquez S.L."/>
            <person name="Kruys A."/>
            <person name="Hutchinson M.I."/>
            <person name="Powell A.J."/>
            <person name="Barry K."/>
            <person name="Miller A.N."/>
            <person name="Grigoriev I.V."/>
            <person name="Debuchy R."/>
            <person name="Gladieux P."/>
            <person name="Thoren M.H."/>
            <person name="Johannesson H."/>
        </authorList>
    </citation>
    <scope>NUCLEOTIDE SEQUENCE</scope>
    <source>
        <strain evidence="2">CBS 560.94</strain>
    </source>
</reference>
<gene>
    <name evidence="2" type="ORF">B0H65DRAFT_587009</name>
</gene>
<keyword evidence="3" id="KW-1185">Reference proteome</keyword>
<organism evidence="2 3">
    <name type="scientific">Neurospora tetraspora</name>
    <dbReference type="NCBI Taxonomy" id="94610"/>
    <lineage>
        <taxon>Eukaryota</taxon>
        <taxon>Fungi</taxon>
        <taxon>Dikarya</taxon>
        <taxon>Ascomycota</taxon>
        <taxon>Pezizomycotina</taxon>
        <taxon>Sordariomycetes</taxon>
        <taxon>Sordariomycetidae</taxon>
        <taxon>Sordariales</taxon>
        <taxon>Sordariaceae</taxon>
        <taxon>Neurospora</taxon>
    </lineage>
</organism>
<proteinExistence type="predicted"/>
<feature type="compositionally biased region" description="Pro residues" evidence="1">
    <location>
        <begin position="25"/>
        <end position="35"/>
    </location>
</feature>
<feature type="region of interest" description="Disordered" evidence="1">
    <location>
        <begin position="1"/>
        <end position="81"/>
    </location>
</feature>
<dbReference type="AlphaFoldDB" id="A0AAE0JL96"/>
<dbReference type="EMBL" id="JAUEPP010000002">
    <property type="protein sequence ID" value="KAK3351800.1"/>
    <property type="molecule type" value="Genomic_DNA"/>
</dbReference>